<dbReference type="PANTHER" id="PTHR43798">
    <property type="entry name" value="MONOACYLGLYCEROL LIPASE"/>
    <property type="match status" value="1"/>
</dbReference>
<dbReference type="EMBL" id="FXAF01000008">
    <property type="protein sequence ID" value="SMF60047.1"/>
    <property type="molecule type" value="Genomic_DNA"/>
</dbReference>
<dbReference type="GO" id="GO:0016020">
    <property type="term" value="C:membrane"/>
    <property type="evidence" value="ECO:0007669"/>
    <property type="project" value="TreeGrafter"/>
</dbReference>
<evidence type="ECO:0000313" key="2">
    <source>
        <dbReference type="EMBL" id="SMF60047.1"/>
    </source>
</evidence>
<name>A0A1X7FWS8_9HYPH</name>
<sequence>MTNPVYRSARAAESIAAQYRRVLERWPVARTELHVPTRQGSTFVIACGPETAPPVVLLHGSQANSAAWMPDVPLWSRKFRLFAVDMIGEPGLSAPVRPDLAGDAHALWLDDVLVGLGLSHAAFVGTSLGGWLALDYGSRRPSAVQALALICPGGIGRQKNFLLKALPLLLLGSWGKRKMRELVFGPAPDVLPETLQPFAALMDNAAKAIKPRVVTMPQLTDEQLKALRMPLLAIVGGRDVLLDSTDTRDRLRRNVAHAEVCFIEDGYHFLPDQTSRVMAFLERKVELPDG</sequence>
<reference evidence="3" key="1">
    <citation type="submission" date="2017-04" db="EMBL/GenBank/DDBJ databases">
        <authorList>
            <person name="Varghese N."/>
            <person name="Submissions S."/>
        </authorList>
    </citation>
    <scope>NUCLEOTIDE SEQUENCE [LARGE SCALE GENOMIC DNA]</scope>
    <source>
        <strain evidence="3">B4P</strain>
    </source>
</reference>
<dbReference type="OrthoDB" id="9799612at2"/>
<dbReference type="SUPFAM" id="SSF53474">
    <property type="entry name" value="alpha/beta-Hydrolases"/>
    <property type="match status" value="1"/>
</dbReference>
<dbReference type="InterPro" id="IPR000073">
    <property type="entry name" value="AB_hydrolase_1"/>
</dbReference>
<dbReference type="STRING" id="464029.SAMN02982989_1013"/>
<keyword evidence="3" id="KW-1185">Reference proteome</keyword>
<dbReference type="InterPro" id="IPR029058">
    <property type="entry name" value="AB_hydrolase_fold"/>
</dbReference>
<dbReference type="PANTHER" id="PTHR43798:SF33">
    <property type="entry name" value="HYDROLASE, PUTATIVE (AFU_ORTHOLOGUE AFUA_2G14860)-RELATED"/>
    <property type="match status" value="1"/>
</dbReference>
<dbReference type="Proteomes" id="UP000192903">
    <property type="component" value="Unassembled WGS sequence"/>
</dbReference>
<dbReference type="Gene3D" id="3.40.50.1820">
    <property type="entry name" value="alpha/beta hydrolase"/>
    <property type="match status" value="1"/>
</dbReference>
<proteinExistence type="predicted"/>
<dbReference type="InterPro" id="IPR050266">
    <property type="entry name" value="AB_hydrolase_sf"/>
</dbReference>
<dbReference type="AlphaFoldDB" id="A0A1X7FWS8"/>
<organism evidence="2 3">
    <name type="scientific">Xaviernesmea oryzae</name>
    <dbReference type="NCBI Taxonomy" id="464029"/>
    <lineage>
        <taxon>Bacteria</taxon>
        <taxon>Pseudomonadati</taxon>
        <taxon>Pseudomonadota</taxon>
        <taxon>Alphaproteobacteria</taxon>
        <taxon>Hyphomicrobiales</taxon>
        <taxon>Rhizobiaceae</taxon>
        <taxon>Rhizobium/Agrobacterium group</taxon>
        <taxon>Xaviernesmea</taxon>
    </lineage>
</organism>
<evidence type="ECO:0000313" key="3">
    <source>
        <dbReference type="Proteomes" id="UP000192903"/>
    </source>
</evidence>
<dbReference type="RefSeq" id="WP_085423890.1">
    <property type="nucleotide sequence ID" value="NZ_FXAF01000008.1"/>
</dbReference>
<evidence type="ECO:0000259" key="1">
    <source>
        <dbReference type="Pfam" id="PF00561"/>
    </source>
</evidence>
<feature type="domain" description="AB hydrolase-1" evidence="1">
    <location>
        <begin position="53"/>
        <end position="165"/>
    </location>
</feature>
<accession>A0A1X7FWS8</accession>
<protein>
    <submittedName>
        <fullName evidence="2">Pimeloyl-ACP methyl ester carboxylesterase</fullName>
    </submittedName>
</protein>
<gene>
    <name evidence="2" type="ORF">SAMN02982989_1013</name>
</gene>
<dbReference type="Pfam" id="PF00561">
    <property type="entry name" value="Abhydrolase_1"/>
    <property type="match status" value="1"/>
</dbReference>